<gene>
    <name evidence="1" type="ORF">MRATA1EN1_LOCUS19968</name>
</gene>
<proteinExistence type="predicted"/>
<dbReference type="Proteomes" id="UP001176941">
    <property type="component" value="Chromosome 30"/>
</dbReference>
<evidence type="ECO:0000313" key="1">
    <source>
        <dbReference type="EMBL" id="CAI9171006.1"/>
    </source>
</evidence>
<accession>A0ABN8ZDD2</accession>
<protein>
    <submittedName>
        <fullName evidence="1">Uncharacterized protein</fullName>
    </submittedName>
</protein>
<evidence type="ECO:0000313" key="2">
    <source>
        <dbReference type="Proteomes" id="UP001176941"/>
    </source>
</evidence>
<dbReference type="EMBL" id="OX459966">
    <property type="protein sequence ID" value="CAI9171006.1"/>
    <property type="molecule type" value="Genomic_DNA"/>
</dbReference>
<organism evidence="1 2">
    <name type="scientific">Rangifer tarandus platyrhynchus</name>
    <name type="common">Svalbard reindeer</name>
    <dbReference type="NCBI Taxonomy" id="3082113"/>
    <lineage>
        <taxon>Eukaryota</taxon>
        <taxon>Metazoa</taxon>
        <taxon>Chordata</taxon>
        <taxon>Craniata</taxon>
        <taxon>Vertebrata</taxon>
        <taxon>Euteleostomi</taxon>
        <taxon>Mammalia</taxon>
        <taxon>Eutheria</taxon>
        <taxon>Laurasiatheria</taxon>
        <taxon>Artiodactyla</taxon>
        <taxon>Ruminantia</taxon>
        <taxon>Pecora</taxon>
        <taxon>Cervidae</taxon>
        <taxon>Odocoileinae</taxon>
        <taxon>Rangifer</taxon>
    </lineage>
</organism>
<name>A0ABN8ZDD2_RANTA</name>
<sequence>MEDGGDCAHDCCLLQTFCSQICSTQKGACLAHPLQPLSQFSPQGPHVAPFHGGCERHDDLPTVRKLHTLTARGLVPAIYFYIYVLALQQTAPSPGREGTVWARTGSFSGDVLVLKVGDAVAPSFLPRGSA</sequence>
<reference evidence="1" key="1">
    <citation type="submission" date="2023-04" db="EMBL/GenBank/DDBJ databases">
        <authorList>
            <consortium name="ELIXIR-Norway"/>
        </authorList>
    </citation>
    <scope>NUCLEOTIDE SEQUENCE [LARGE SCALE GENOMIC DNA]</scope>
</reference>
<keyword evidence="2" id="KW-1185">Reference proteome</keyword>